<keyword evidence="9" id="KW-0288">FMN</keyword>
<dbReference type="PROSITE" id="PS00912">
    <property type="entry name" value="DHODEHASE_2"/>
    <property type="match status" value="1"/>
</dbReference>
<dbReference type="SUPFAM" id="SSF51395">
    <property type="entry name" value="FMN-linked oxidoreductases"/>
    <property type="match status" value="1"/>
</dbReference>
<reference evidence="16" key="1">
    <citation type="journal article" date="2021" name="Front. Microbiol.">
        <title>Comprehensive Comparative Genomics and Phenotyping of Methylobacterium Species.</title>
        <authorList>
            <person name="Alessa O."/>
            <person name="Ogura Y."/>
            <person name="Fujitani Y."/>
            <person name="Takami H."/>
            <person name="Hayashi T."/>
            <person name="Sahin N."/>
            <person name="Tani A."/>
        </authorList>
    </citation>
    <scope>NUCLEOTIDE SEQUENCE</scope>
    <source>
        <strain evidence="16">DSM 14458</strain>
    </source>
</reference>
<dbReference type="Gene3D" id="3.20.20.70">
    <property type="entry name" value="Aldolase class I"/>
    <property type="match status" value="1"/>
</dbReference>
<evidence type="ECO:0000256" key="3">
    <source>
        <dbReference type="ARBA" id="ARBA00004370"/>
    </source>
</evidence>
<evidence type="ECO:0000256" key="10">
    <source>
        <dbReference type="ARBA" id="ARBA00022975"/>
    </source>
</evidence>
<comment type="subcellular location">
    <subcellularLocation>
        <location evidence="3">Membrane</location>
    </subcellularLocation>
</comment>
<dbReference type="CDD" id="cd04738">
    <property type="entry name" value="DHOD_2_like"/>
    <property type="match status" value="1"/>
</dbReference>
<comment type="caution">
    <text evidence="16">The sequence shown here is derived from an EMBL/GenBank/DDBJ whole genome shotgun (WGS) entry which is preliminary data.</text>
</comment>
<comment type="function">
    <text evidence="2">Catalyzes the conversion of dihydroorotate to orotate with quinone as electron acceptor.</text>
</comment>
<dbReference type="EC" id="1.3.5.2" evidence="6 14"/>
<sequence>MIETLIQAAFPLARPILHGLDAETAHDVTLRGLSVLPPRRPEPDDPALAVDLFGQRFPNPVGLAAGFDKGARVADAMLGLGFGFVEVGGVVPRPQPGNPRPRVFRLTRDRAVINRFGLNSEGLDPVADRLKARSGRSGIVGVNIGANKDSQDRLADYVACTERLAPHVAFLTVNVSSPNTPGLRDLQGEAFLDDLLARVVAARDASGARPAVLLKIAPDIALDGLDAMTGTALRRGIDGLVVSNTTVARPVTLTESALAAETGGLSGRPLFAASTRLLAETFLRVGDRIPLIGVGGIDSAETAWTKIRAGARLLQLYSALVYEGPGLVGTIKRGLIERVRAEGLTNLAPVVGRDAAVIARDLGSR</sequence>
<evidence type="ECO:0000256" key="12">
    <source>
        <dbReference type="ARBA" id="ARBA00023136"/>
    </source>
</evidence>
<feature type="domain" description="Dihydroorotate dehydrogenase catalytic" evidence="15">
    <location>
        <begin position="48"/>
        <end position="338"/>
    </location>
</feature>
<comment type="pathway">
    <text evidence="4">Pyrimidine metabolism; UMP biosynthesis via de novo pathway; orotate from (S)-dihydroorotate (quinone route): step 1/1.</text>
</comment>
<comment type="catalytic activity">
    <reaction evidence="13">
        <text>(S)-dihydroorotate + a quinone = orotate + a quinol</text>
        <dbReference type="Rhea" id="RHEA:30187"/>
        <dbReference type="ChEBI" id="CHEBI:24646"/>
        <dbReference type="ChEBI" id="CHEBI:30839"/>
        <dbReference type="ChEBI" id="CHEBI:30864"/>
        <dbReference type="ChEBI" id="CHEBI:132124"/>
        <dbReference type="EC" id="1.3.5.2"/>
    </reaction>
</comment>
<name>A0ABQ4UX93_9HYPH</name>
<evidence type="ECO:0000256" key="2">
    <source>
        <dbReference type="ARBA" id="ARBA00003125"/>
    </source>
</evidence>
<dbReference type="NCBIfam" id="NF003645">
    <property type="entry name" value="PRK05286.1-2"/>
    <property type="match status" value="1"/>
</dbReference>
<evidence type="ECO:0000256" key="1">
    <source>
        <dbReference type="ARBA" id="ARBA00001917"/>
    </source>
</evidence>
<accession>A0ABQ4UX93</accession>
<comment type="similarity">
    <text evidence="5">Belongs to the dihydroorotate dehydrogenase family. Type 2 subfamily.</text>
</comment>
<organism evidence="16 17">
    <name type="scientific">Methylorubrum suomiense</name>
    <dbReference type="NCBI Taxonomy" id="144191"/>
    <lineage>
        <taxon>Bacteria</taxon>
        <taxon>Pseudomonadati</taxon>
        <taxon>Pseudomonadota</taxon>
        <taxon>Alphaproteobacteria</taxon>
        <taxon>Hyphomicrobiales</taxon>
        <taxon>Methylobacteriaceae</taxon>
        <taxon>Methylorubrum</taxon>
    </lineage>
</organism>
<dbReference type="NCBIfam" id="NF003652">
    <property type="entry name" value="PRK05286.2-5"/>
    <property type="match status" value="1"/>
</dbReference>
<evidence type="ECO:0000313" key="17">
    <source>
        <dbReference type="Proteomes" id="UP001055093"/>
    </source>
</evidence>
<evidence type="ECO:0000256" key="11">
    <source>
        <dbReference type="ARBA" id="ARBA00023002"/>
    </source>
</evidence>
<keyword evidence="12" id="KW-0472">Membrane</keyword>
<protein>
    <recommendedName>
        <fullName evidence="7 14">Dihydroorotate dehydrogenase (quinone)</fullName>
        <ecNumber evidence="6 14">1.3.5.2</ecNumber>
    </recommendedName>
</protein>
<reference evidence="16" key="2">
    <citation type="submission" date="2021-08" db="EMBL/GenBank/DDBJ databases">
        <authorList>
            <person name="Tani A."/>
            <person name="Ola A."/>
            <person name="Ogura Y."/>
            <person name="Katsura K."/>
            <person name="Hayashi T."/>
        </authorList>
    </citation>
    <scope>NUCLEOTIDE SEQUENCE</scope>
    <source>
        <strain evidence="16">DSM 14458</strain>
    </source>
</reference>
<keyword evidence="17" id="KW-1185">Reference proteome</keyword>
<evidence type="ECO:0000256" key="4">
    <source>
        <dbReference type="ARBA" id="ARBA00005161"/>
    </source>
</evidence>
<keyword evidence="10" id="KW-0665">Pyrimidine biosynthesis</keyword>
<keyword evidence="8" id="KW-0285">Flavoprotein</keyword>
<dbReference type="EMBL" id="BPRE01000010">
    <property type="protein sequence ID" value="GJE76713.1"/>
    <property type="molecule type" value="Genomic_DNA"/>
</dbReference>
<evidence type="ECO:0000256" key="7">
    <source>
        <dbReference type="ARBA" id="ARBA00018366"/>
    </source>
</evidence>
<evidence type="ECO:0000256" key="5">
    <source>
        <dbReference type="ARBA" id="ARBA00005359"/>
    </source>
</evidence>
<dbReference type="InterPro" id="IPR001295">
    <property type="entry name" value="Dihydroorotate_DH_CS"/>
</dbReference>
<evidence type="ECO:0000259" key="15">
    <source>
        <dbReference type="Pfam" id="PF01180"/>
    </source>
</evidence>
<dbReference type="PANTHER" id="PTHR48109:SF4">
    <property type="entry name" value="DIHYDROOROTATE DEHYDROGENASE (QUINONE), MITOCHONDRIAL"/>
    <property type="match status" value="1"/>
</dbReference>
<evidence type="ECO:0000256" key="14">
    <source>
        <dbReference type="NCBIfam" id="TIGR01036"/>
    </source>
</evidence>
<dbReference type="NCBIfam" id="TIGR01036">
    <property type="entry name" value="pyrD_sub2"/>
    <property type="match status" value="1"/>
</dbReference>
<dbReference type="InterPro" id="IPR005720">
    <property type="entry name" value="Dihydroorotate_DH_cat"/>
</dbReference>
<evidence type="ECO:0000313" key="16">
    <source>
        <dbReference type="EMBL" id="GJE76713.1"/>
    </source>
</evidence>
<evidence type="ECO:0000256" key="13">
    <source>
        <dbReference type="ARBA" id="ARBA00048639"/>
    </source>
</evidence>
<keyword evidence="11" id="KW-0560">Oxidoreductase</keyword>
<gene>
    <name evidence="16" type="primary">pyrD</name>
    <name evidence="16" type="ORF">BGCPKDLD_3311</name>
</gene>
<dbReference type="InterPro" id="IPR050074">
    <property type="entry name" value="DHO_dehydrogenase"/>
</dbReference>
<dbReference type="PANTHER" id="PTHR48109">
    <property type="entry name" value="DIHYDROOROTATE DEHYDROGENASE (QUINONE), MITOCHONDRIAL-RELATED"/>
    <property type="match status" value="1"/>
</dbReference>
<dbReference type="Proteomes" id="UP001055093">
    <property type="component" value="Unassembled WGS sequence"/>
</dbReference>
<evidence type="ECO:0000256" key="6">
    <source>
        <dbReference type="ARBA" id="ARBA00012791"/>
    </source>
</evidence>
<evidence type="ECO:0000256" key="8">
    <source>
        <dbReference type="ARBA" id="ARBA00022630"/>
    </source>
</evidence>
<dbReference type="Pfam" id="PF01180">
    <property type="entry name" value="DHO_dh"/>
    <property type="match status" value="1"/>
</dbReference>
<evidence type="ECO:0000256" key="9">
    <source>
        <dbReference type="ARBA" id="ARBA00022643"/>
    </source>
</evidence>
<comment type="cofactor">
    <cofactor evidence="1">
        <name>FMN</name>
        <dbReference type="ChEBI" id="CHEBI:58210"/>
    </cofactor>
</comment>
<dbReference type="InterPro" id="IPR005719">
    <property type="entry name" value="Dihydroorotate_DH_2"/>
</dbReference>
<proteinExistence type="inferred from homology"/>
<dbReference type="InterPro" id="IPR013785">
    <property type="entry name" value="Aldolase_TIM"/>
</dbReference>